<sequence length="78" mass="8797">MTLLSSFDRDLELYGDDVDCHVSKRLFCATIDRTQQKASKHVLLGMRYPAEVNHLSLRANQSLSCLPMDGVQRAFALV</sequence>
<accession>A0A0C3LK26</accession>
<keyword evidence="2" id="KW-1185">Reference proteome</keyword>
<organism evidence="1 2">
    <name type="scientific">Tulasnella calospora MUT 4182</name>
    <dbReference type="NCBI Taxonomy" id="1051891"/>
    <lineage>
        <taxon>Eukaryota</taxon>
        <taxon>Fungi</taxon>
        <taxon>Dikarya</taxon>
        <taxon>Basidiomycota</taxon>
        <taxon>Agaricomycotina</taxon>
        <taxon>Agaricomycetes</taxon>
        <taxon>Cantharellales</taxon>
        <taxon>Tulasnellaceae</taxon>
        <taxon>Tulasnella</taxon>
    </lineage>
</organism>
<reference evidence="2" key="2">
    <citation type="submission" date="2015-01" db="EMBL/GenBank/DDBJ databases">
        <title>Evolutionary Origins and Diversification of the Mycorrhizal Mutualists.</title>
        <authorList>
            <consortium name="DOE Joint Genome Institute"/>
            <consortium name="Mycorrhizal Genomics Consortium"/>
            <person name="Kohler A."/>
            <person name="Kuo A."/>
            <person name="Nagy L.G."/>
            <person name="Floudas D."/>
            <person name="Copeland A."/>
            <person name="Barry K.W."/>
            <person name="Cichocki N."/>
            <person name="Veneault-Fourrey C."/>
            <person name="LaButti K."/>
            <person name="Lindquist E.A."/>
            <person name="Lipzen A."/>
            <person name="Lundell T."/>
            <person name="Morin E."/>
            <person name="Murat C."/>
            <person name="Riley R."/>
            <person name="Ohm R."/>
            <person name="Sun H."/>
            <person name="Tunlid A."/>
            <person name="Henrissat B."/>
            <person name="Grigoriev I.V."/>
            <person name="Hibbett D.S."/>
            <person name="Martin F."/>
        </authorList>
    </citation>
    <scope>NUCLEOTIDE SEQUENCE [LARGE SCALE GENOMIC DNA]</scope>
    <source>
        <strain evidence="2">MUT 4182</strain>
    </source>
</reference>
<dbReference type="HOGENOM" id="CLU_2623814_0_0_1"/>
<evidence type="ECO:0000313" key="1">
    <source>
        <dbReference type="EMBL" id="KIO34403.1"/>
    </source>
</evidence>
<protein>
    <submittedName>
        <fullName evidence="1">Uncharacterized protein</fullName>
    </submittedName>
</protein>
<dbReference type="EMBL" id="KN822943">
    <property type="protein sequence ID" value="KIO34403.1"/>
    <property type="molecule type" value="Genomic_DNA"/>
</dbReference>
<gene>
    <name evidence="1" type="ORF">M407DRAFT_240690</name>
</gene>
<evidence type="ECO:0000313" key="2">
    <source>
        <dbReference type="Proteomes" id="UP000054248"/>
    </source>
</evidence>
<dbReference type="Proteomes" id="UP000054248">
    <property type="component" value="Unassembled WGS sequence"/>
</dbReference>
<reference evidence="1 2" key="1">
    <citation type="submission" date="2014-04" db="EMBL/GenBank/DDBJ databases">
        <authorList>
            <consortium name="DOE Joint Genome Institute"/>
            <person name="Kuo A."/>
            <person name="Girlanda M."/>
            <person name="Perotto S."/>
            <person name="Kohler A."/>
            <person name="Nagy L.G."/>
            <person name="Floudas D."/>
            <person name="Copeland A."/>
            <person name="Barry K.W."/>
            <person name="Cichocki N."/>
            <person name="Veneault-Fourrey C."/>
            <person name="LaButti K."/>
            <person name="Lindquist E.A."/>
            <person name="Lipzen A."/>
            <person name="Lundell T."/>
            <person name="Morin E."/>
            <person name="Murat C."/>
            <person name="Sun H."/>
            <person name="Tunlid A."/>
            <person name="Henrissat B."/>
            <person name="Grigoriev I.V."/>
            <person name="Hibbett D.S."/>
            <person name="Martin F."/>
            <person name="Nordberg H.P."/>
            <person name="Cantor M.N."/>
            <person name="Hua S.X."/>
        </authorList>
    </citation>
    <scope>NUCLEOTIDE SEQUENCE [LARGE SCALE GENOMIC DNA]</scope>
    <source>
        <strain evidence="1 2">MUT 4182</strain>
    </source>
</reference>
<dbReference type="AlphaFoldDB" id="A0A0C3LK26"/>
<proteinExistence type="predicted"/>
<name>A0A0C3LK26_9AGAM</name>